<evidence type="ECO:0000313" key="4">
    <source>
        <dbReference type="Proteomes" id="UP000323242"/>
    </source>
</evidence>
<feature type="domain" description="Beta-lactamase-related" evidence="2">
    <location>
        <begin position="88"/>
        <end position="418"/>
    </location>
</feature>
<dbReference type="PANTHER" id="PTHR46825">
    <property type="entry name" value="D-ALANYL-D-ALANINE-CARBOXYPEPTIDASE/ENDOPEPTIDASE AMPH"/>
    <property type="match status" value="1"/>
</dbReference>
<dbReference type="PANTHER" id="PTHR46825:SF7">
    <property type="entry name" value="D-ALANYL-D-ALANINE CARBOXYPEPTIDASE"/>
    <property type="match status" value="1"/>
</dbReference>
<proteinExistence type="predicted"/>
<name>A0A5D4JJJ8_9ACTN</name>
<dbReference type="EMBL" id="VSZQ01000046">
    <property type="protein sequence ID" value="TYR64479.1"/>
    <property type="molecule type" value="Genomic_DNA"/>
</dbReference>
<feature type="chain" id="PRO_5022727627" evidence="1">
    <location>
        <begin position="49"/>
        <end position="442"/>
    </location>
</feature>
<dbReference type="InterPro" id="IPR012338">
    <property type="entry name" value="Beta-lactam/transpept-like"/>
</dbReference>
<evidence type="ECO:0000313" key="3">
    <source>
        <dbReference type="EMBL" id="TYR64479.1"/>
    </source>
</evidence>
<evidence type="ECO:0000259" key="2">
    <source>
        <dbReference type="Pfam" id="PF00144"/>
    </source>
</evidence>
<gene>
    <name evidence="3" type="ORF">FY004_11115</name>
</gene>
<sequence length="442" mass="47610">MHPRQRAQARPGAAGTRVLGTRARRPRLMAAVLTAGAIAMAMATPAPAVPRGLTTVASADARASLEAQDTQDTRDTPFTRKLTADLLAHMQRLRVPGAIVSVSTPAQGTWTTALGTADLATGTPISARDHMRVGSITKTFTGTVILQLVQEGRLSLDKPVAAYRQGVPNGGRITIRQLLQMTSGLYNYAEDPRFNRQLDQHPERYWSPQELLDIAFRHPVYFPPGTGYHYSNTNYVLLGLIAEQVTGRPLARLLRERVFEPAGLEETSFANGRSIPRPHAQGYMFIDNVDSLTAPVLTGKDAAWADWSAGNPRNATRDNASLAWSAGAAVSTVDDLRRWAKALATGSLLSPAVQRERLTFVPTSDLPGAPTYGLAVANILGYIGHDGEIPGYNSFMGYDPATRTTIVVLTNLNQSPDGTAPAIELTKQIIDQLTPQDSAALS</sequence>
<feature type="signal peptide" evidence="1">
    <location>
        <begin position="1"/>
        <end position="48"/>
    </location>
</feature>
<dbReference type="InterPro" id="IPR050491">
    <property type="entry name" value="AmpC-like"/>
</dbReference>
<accession>A0A5D4JJJ8</accession>
<dbReference type="Pfam" id="PF00144">
    <property type="entry name" value="Beta-lactamase"/>
    <property type="match status" value="1"/>
</dbReference>
<keyword evidence="1" id="KW-0732">Signal</keyword>
<dbReference type="Proteomes" id="UP000323242">
    <property type="component" value="Unassembled WGS sequence"/>
</dbReference>
<reference evidence="3 4" key="1">
    <citation type="submission" date="2019-08" db="EMBL/GenBank/DDBJ databases">
        <title>Draft genome for granaticin producer strain Streptomyces parvus C05.</title>
        <authorList>
            <person name="Gonzalez-Pimentel J.L."/>
        </authorList>
    </citation>
    <scope>NUCLEOTIDE SEQUENCE [LARGE SCALE GENOMIC DNA]</scope>
    <source>
        <strain evidence="3 4">C05</strain>
    </source>
</reference>
<comment type="caution">
    <text evidence="3">The sequence shown here is derived from an EMBL/GenBank/DDBJ whole genome shotgun (WGS) entry which is preliminary data.</text>
</comment>
<dbReference type="Gene3D" id="3.40.710.10">
    <property type="entry name" value="DD-peptidase/beta-lactamase superfamily"/>
    <property type="match status" value="1"/>
</dbReference>
<dbReference type="AlphaFoldDB" id="A0A5D4JJJ8"/>
<organism evidence="3 4">
    <name type="scientific">Streptomyces parvus</name>
    <dbReference type="NCBI Taxonomy" id="66428"/>
    <lineage>
        <taxon>Bacteria</taxon>
        <taxon>Bacillati</taxon>
        <taxon>Actinomycetota</taxon>
        <taxon>Actinomycetes</taxon>
        <taxon>Kitasatosporales</taxon>
        <taxon>Streptomycetaceae</taxon>
        <taxon>Streptomyces</taxon>
    </lineage>
</organism>
<keyword evidence="4" id="KW-1185">Reference proteome</keyword>
<evidence type="ECO:0000256" key="1">
    <source>
        <dbReference type="SAM" id="SignalP"/>
    </source>
</evidence>
<dbReference type="SUPFAM" id="SSF56601">
    <property type="entry name" value="beta-lactamase/transpeptidase-like"/>
    <property type="match status" value="1"/>
</dbReference>
<protein>
    <submittedName>
        <fullName evidence="3">Beta-lactamase family protein</fullName>
    </submittedName>
</protein>
<dbReference type="InterPro" id="IPR001466">
    <property type="entry name" value="Beta-lactam-related"/>
</dbReference>